<keyword evidence="6 8" id="KW-0548">Nucleotidyltransferase</keyword>
<evidence type="ECO:0000259" key="9">
    <source>
        <dbReference type="Pfam" id="PF01138"/>
    </source>
</evidence>
<keyword evidence="4 8" id="KW-0808">Transferase</keyword>
<dbReference type="PANTHER" id="PTHR11953:SF0">
    <property type="entry name" value="EXOSOME COMPLEX COMPONENT RRP41"/>
    <property type="match status" value="1"/>
</dbReference>
<keyword evidence="3 8" id="KW-0820">tRNA-binding</keyword>
<dbReference type="RefSeq" id="WP_087016625.1">
    <property type="nucleotide sequence ID" value="NZ_CP178353.1"/>
</dbReference>
<dbReference type="GO" id="GO:0000175">
    <property type="term" value="F:3'-5'-RNA exonuclease activity"/>
    <property type="evidence" value="ECO:0007669"/>
    <property type="project" value="UniProtKB-UniRule"/>
</dbReference>
<feature type="domain" description="Exoribonuclease phosphorolytic" evidence="10">
    <location>
        <begin position="159"/>
        <end position="224"/>
    </location>
</feature>
<keyword evidence="7" id="KW-0694">RNA-binding</keyword>
<evidence type="ECO:0000256" key="6">
    <source>
        <dbReference type="ARBA" id="ARBA00022695"/>
    </source>
</evidence>
<evidence type="ECO:0000256" key="8">
    <source>
        <dbReference type="HAMAP-Rule" id="MF_00564"/>
    </source>
</evidence>
<dbReference type="PANTHER" id="PTHR11953">
    <property type="entry name" value="EXOSOME COMPLEX COMPONENT"/>
    <property type="match status" value="1"/>
</dbReference>
<evidence type="ECO:0000256" key="3">
    <source>
        <dbReference type="ARBA" id="ARBA00022555"/>
    </source>
</evidence>
<dbReference type="InterPro" id="IPR015847">
    <property type="entry name" value="ExoRNase_PH_dom2"/>
</dbReference>
<name>A0A252F7H4_9FIRM</name>
<evidence type="ECO:0000256" key="4">
    <source>
        <dbReference type="ARBA" id="ARBA00022679"/>
    </source>
</evidence>
<dbReference type="Proteomes" id="UP000194903">
    <property type="component" value="Unassembled WGS sequence"/>
</dbReference>
<dbReference type="InterPro" id="IPR036345">
    <property type="entry name" value="ExoRNase_PH_dom2_sf"/>
</dbReference>
<proteinExistence type="inferred from homology"/>
<comment type="caution">
    <text evidence="11">The sequence shown here is derived from an EMBL/GenBank/DDBJ whole genome shotgun (WGS) entry which is preliminary data.</text>
</comment>
<dbReference type="GO" id="GO:0000049">
    <property type="term" value="F:tRNA binding"/>
    <property type="evidence" value="ECO:0007669"/>
    <property type="project" value="UniProtKB-UniRule"/>
</dbReference>
<keyword evidence="5 8" id="KW-0819">tRNA processing</keyword>
<dbReference type="InterPro" id="IPR001247">
    <property type="entry name" value="ExoRNase_PH_dom1"/>
</dbReference>
<dbReference type="Gene3D" id="3.30.230.70">
    <property type="entry name" value="GHMP Kinase, N-terminal domain"/>
    <property type="match status" value="1"/>
</dbReference>
<gene>
    <name evidence="8" type="primary">rph</name>
    <name evidence="11" type="ORF">CBW42_00270</name>
</gene>
<protein>
    <recommendedName>
        <fullName evidence="8">Ribonuclease PH</fullName>
        <shortName evidence="8">RNase PH</shortName>
        <ecNumber evidence="8">2.7.7.56</ecNumber>
    </recommendedName>
    <alternativeName>
        <fullName evidence="8">tRNA nucleotidyltransferase</fullName>
    </alternativeName>
</protein>
<organism evidence="11 12">
    <name type="scientific">Butyricicoccus porcorum</name>
    <dbReference type="NCBI Taxonomy" id="1945634"/>
    <lineage>
        <taxon>Bacteria</taxon>
        <taxon>Bacillati</taxon>
        <taxon>Bacillota</taxon>
        <taxon>Clostridia</taxon>
        <taxon>Eubacteriales</taxon>
        <taxon>Butyricicoccaceae</taxon>
        <taxon>Butyricicoccus</taxon>
    </lineage>
</organism>
<feature type="domain" description="Exoribonuclease phosphorolytic" evidence="9">
    <location>
        <begin position="11"/>
        <end position="141"/>
    </location>
</feature>
<dbReference type="InterPro" id="IPR018336">
    <property type="entry name" value="RNase_PH_CS"/>
</dbReference>
<evidence type="ECO:0000256" key="7">
    <source>
        <dbReference type="ARBA" id="ARBA00022884"/>
    </source>
</evidence>
<dbReference type="GO" id="GO:0016075">
    <property type="term" value="P:rRNA catabolic process"/>
    <property type="evidence" value="ECO:0007669"/>
    <property type="project" value="UniProtKB-UniRule"/>
</dbReference>
<evidence type="ECO:0000256" key="1">
    <source>
        <dbReference type="ARBA" id="ARBA00006678"/>
    </source>
</evidence>
<dbReference type="GO" id="GO:0008033">
    <property type="term" value="P:tRNA processing"/>
    <property type="evidence" value="ECO:0007669"/>
    <property type="project" value="UniProtKB-UniRule"/>
</dbReference>
<dbReference type="CDD" id="cd11362">
    <property type="entry name" value="RNase_PH_bact"/>
    <property type="match status" value="1"/>
</dbReference>
<dbReference type="EC" id="2.7.7.56" evidence="8"/>
<sequence length="241" mass="26600">MARPDLRRNDEMRKMKIVPNFTMHAEGSVLISVGNTKVICNATVEENVPPHVKGTGRGWVTAEYSMLPRATNTRNRRDISKLKLNGRSAEIQRLIGRALRAVTDMEALGERQIIIDCDVIQADGGTRCASITGGYVALWLACKKLVDDGVLKKIPLTGQVAAVSAGIWNDEPILDLAYEEDSHAIVDANFVMTEKGEFVEIQGTGEGRPFTKEEYTRLMSLARRGTAKLCREQRKITGEVG</sequence>
<comment type="subunit">
    <text evidence="8">Homohexameric ring arranged as a trimer of dimers.</text>
</comment>
<dbReference type="GO" id="GO:0031125">
    <property type="term" value="P:rRNA 3'-end processing"/>
    <property type="evidence" value="ECO:0007669"/>
    <property type="project" value="UniProtKB-ARBA"/>
</dbReference>
<comment type="function">
    <text evidence="8">Phosphorolytic 3'-5' exoribonuclease that plays an important role in tRNA 3'-end maturation. Removes nucleotide residues following the 3'-CCA terminus of tRNAs; can also add nucleotides to the ends of RNA molecules by using nucleoside diphosphates as substrates, but this may not be physiologically important. Probably plays a role in initiation of 16S rRNA degradation (leading to ribosome degradation) during starvation.</text>
</comment>
<keyword evidence="12" id="KW-1185">Reference proteome</keyword>
<reference evidence="11 12" key="1">
    <citation type="submission" date="2017-05" db="EMBL/GenBank/DDBJ databases">
        <title>Butyricicoccus porcorum sp. nov. a butyrate-producing bacterium from the swine intestinal tract.</title>
        <authorList>
            <person name="Trachsel J."/>
            <person name="Humphrey S."/>
            <person name="Allen H.K."/>
        </authorList>
    </citation>
    <scope>NUCLEOTIDE SEQUENCE [LARGE SCALE GENOMIC DNA]</scope>
    <source>
        <strain evidence="11">BB10</strain>
    </source>
</reference>
<dbReference type="InterPro" id="IPR002381">
    <property type="entry name" value="RNase_PH_bac-type"/>
</dbReference>
<dbReference type="InterPro" id="IPR027408">
    <property type="entry name" value="PNPase/RNase_PH_dom_sf"/>
</dbReference>
<dbReference type="AlphaFoldDB" id="A0A252F7H4"/>
<dbReference type="SUPFAM" id="SSF55666">
    <property type="entry name" value="Ribonuclease PH domain 2-like"/>
    <property type="match status" value="1"/>
</dbReference>
<comment type="similarity">
    <text evidence="1 8">Belongs to the RNase PH family.</text>
</comment>
<feature type="binding site" evidence="8">
    <location>
        <position position="87"/>
    </location>
    <ligand>
        <name>phosphate</name>
        <dbReference type="ChEBI" id="CHEBI:43474"/>
        <note>substrate</note>
    </ligand>
</feature>
<comment type="catalytic activity">
    <reaction evidence="8">
        <text>tRNA(n+1) + phosphate = tRNA(n) + a ribonucleoside 5'-diphosphate</text>
        <dbReference type="Rhea" id="RHEA:10628"/>
        <dbReference type="Rhea" id="RHEA-COMP:17343"/>
        <dbReference type="Rhea" id="RHEA-COMP:17344"/>
        <dbReference type="ChEBI" id="CHEBI:43474"/>
        <dbReference type="ChEBI" id="CHEBI:57930"/>
        <dbReference type="ChEBI" id="CHEBI:173114"/>
        <dbReference type="EC" id="2.7.7.56"/>
    </reaction>
</comment>
<keyword evidence="2 8" id="KW-0698">rRNA processing</keyword>
<dbReference type="SUPFAM" id="SSF54211">
    <property type="entry name" value="Ribosomal protein S5 domain 2-like"/>
    <property type="match status" value="1"/>
</dbReference>
<evidence type="ECO:0000313" key="11">
    <source>
        <dbReference type="EMBL" id="OUM21704.1"/>
    </source>
</evidence>
<dbReference type="HAMAP" id="MF_00564">
    <property type="entry name" value="RNase_PH"/>
    <property type="match status" value="1"/>
</dbReference>
<feature type="binding site" evidence="8">
    <location>
        <begin position="125"/>
        <end position="127"/>
    </location>
    <ligand>
        <name>phosphate</name>
        <dbReference type="ChEBI" id="CHEBI:43474"/>
        <note>substrate</note>
    </ligand>
</feature>
<dbReference type="FunFam" id="3.30.230.70:FF:000003">
    <property type="entry name" value="Ribonuclease PH"/>
    <property type="match status" value="1"/>
</dbReference>
<dbReference type="Pfam" id="PF03725">
    <property type="entry name" value="RNase_PH_C"/>
    <property type="match status" value="1"/>
</dbReference>
<dbReference type="InterPro" id="IPR020568">
    <property type="entry name" value="Ribosomal_Su5_D2-typ_SF"/>
</dbReference>
<evidence type="ECO:0000256" key="5">
    <source>
        <dbReference type="ARBA" id="ARBA00022694"/>
    </source>
</evidence>
<evidence type="ECO:0000313" key="12">
    <source>
        <dbReference type="Proteomes" id="UP000194903"/>
    </source>
</evidence>
<dbReference type="EMBL" id="NHOC01000001">
    <property type="protein sequence ID" value="OUM21704.1"/>
    <property type="molecule type" value="Genomic_DNA"/>
</dbReference>
<dbReference type="NCBIfam" id="TIGR01966">
    <property type="entry name" value="RNasePH"/>
    <property type="match status" value="1"/>
</dbReference>
<dbReference type="GO" id="GO:0009022">
    <property type="term" value="F:tRNA nucleotidyltransferase activity"/>
    <property type="evidence" value="ECO:0007669"/>
    <property type="project" value="UniProtKB-UniRule"/>
</dbReference>
<dbReference type="InterPro" id="IPR050080">
    <property type="entry name" value="RNase_PH"/>
</dbReference>
<dbReference type="OrthoDB" id="9807456at2"/>
<dbReference type="PROSITE" id="PS01277">
    <property type="entry name" value="RIBONUCLEASE_PH"/>
    <property type="match status" value="1"/>
</dbReference>
<evidence type="ECO:0000256" key="2">
    <source>
        <dbReference type="ARBA" id="ARBA00022552"/>
    </source>
</evidence>
<accession>A0A252F7H4</accession>
<evidence type="ECO:0000259" key="10">
    <source>
        <dbReference type="Pfam" id="PF03725"/>
    </source>
</evidence>
<dbReference type="Pfam" id="PF01138">
    <property type="entry name" value="RNase_PH"/>
    <property type="match status" value="1"/>
</dbReference>